<dbReference type="AlphaFoldDB" id="A0A929FBR7"/>
<evidence type="ECO:0000259" key="1">
    <source>
        <dbReference type="Pfam" id="PF20028"/>
    </source>
</evidence>
<gene>
    <name evidence="2" type="ORF">IQ260_30575</name>
</gene>
<name>A0A929FBR7_LEPEC</name>
<protein>
    <recommendedName>
        <fullName evidence="1">vWA-MoxR associated protein C-terminal domain-containing protein</fullName>
    </recommendedName>
</protein>
<dbReference type="Proteomes" id="UP000615026">
    <property type="component" value="Unassembled WGS sequence"/>
</dbReference>
<accession>A0A929FBR7</accession>
<proteinExistence type="predicted"/>
<evidence type="ECO:0000313" key="2">
    <source>
        <dbReference type="EMBL" id="MBE9070986.1"/>
    </source>
</evidence>
<keyword evidence="3" id="KW-1185">Reference proteome</keyword>
<feature type="domain" description="vWA-MoxR associated protein C-terminal" evidence="1">
    <location>
        <begin position="6"/>
        <end position="197"/>
    </location>
</feature>
<organism evidence="2 3">
    <name type="scientific">Leptolyngbya cf. ectocarpi LEGE 11479</name>
    <dbReference type="NCBI Taxonomy" id="1828722"/>
    <lineage>
        <taxon>Bacteria</taxon>
        <taxon>Bacillati</taxon>
        <taxon>Cyanobacteriota</taxon>
        <taxon>Cyanophyceae</taxon>
        <taxon>Leptolyngbyales</taxon>
        <taxon>Leptolyngbyaceae</taxon>
        <taxon>Leptolyngbya group</taxon>
        <taxon>Leptolyngbya</taxon>
    </lineage>
</organism>
<sequence>AIPSYELTVEFWLPFDLMLDLKADSWKIKSQKRGRSRTSVPLGSKHKVVVRSFDRYDVKSDYNNLVKTWNKLNSYSITKSDFNIVTTKIVYLSCWAKLESLLQASDPYKLGMAIACSLNSEKQKKDKLIEKILDSGIPIVVWSRDRNLENLEKNMCSLFNLAHLTDDSHLLEKISNIRKFADDQQPLGYHLGVWCDVPQKITEIQKFRKQARLEA</sequence>
<feature type="non-terminal residue" evidence="2">
    <location>
        <position position="1"/>
    </location>
</feature>
<dbReference type="RefSeq" id="WP_193996796.1">
    <property type="nucleotide sequence ID" value="NZ_JADEXP010000624.1"/>
</dbReference>
<evidence type="ECO:0000313" key="3">
    <source>
        <dbReference type="Proteomes" id="UP000615026"/>
    </source>
</evidence>
<dbReference type="Pfam" id="PF20028">
    <property type="entry name" value="VMAP-C"/>
    <property type="match status" value="1"/>
</dbReference>
<dbReference type="EMBL" id="JADEXP010000624">
    <property type="protein sequence ID" value="MBE9070986.1"/>
    <property type="molecule type" value="Genomic_DNA"/>
</dbReference>
<dbReference type="InterPro" id="IPR045450">
    <property type="entry name" value="VMAP_C"/>
</dbReference>
<reference evidence="2" key="1">
    <citation type="submission" date="2020-10" db="EMBL/GenBank/DDBJ databases">
        <authorList>
            <person name="Castelo-Branco R."/>
            <person name="Eusebio N."/>
            <person name="Adriana R."/>
            <person name="Vieira A."/>
            <person name="Brugerolle De Fraissinette N."/>
            <person name="Rezende De Castro R."/>
            <person name="Schneider M.P."/>
            <person name="Vasconcelos V."/>
            <person name="Leao P.N."/>
        </authorList>
    </citation>
    <scope>NUCLEOTIDE SEQUENCE</scope>
    <source>
        <strain evidence="2">LEGE 11479</strain>
    </source>
</reference>
<comment type="caution">
    <text evidence="2">The sequence shown here is derived from an EMBL/GenBank/DDBJ whole genome shotgun (WGS) entry which is preliminary data.</text>
</comment>